<dbReference type="NCBIfam" id="NF006718">
    <property type="entry name" value="PRK09256.1"/>
    <property type="match status" value="1"/>
</dbReference>
<dbReference type="Proteomes" id="UP000517759">
    <property type="component" value="Unassembled WGS sequence"/>
</dbReference>
<evidence type="ECO:0000313" key="7">
    <source>
        <dbReference type="Proteomes" id="UP001156881"/>
    </source>
</evidence>
<dbReference type="GO" id="GO:0003747">
    <property type="term" value="F:translation release factor activity"/>
    <property type="evidence" value="ECO:0007669"/>
    <property type="project" value="InterPro"/>
</dbReference>
<gene>
    <name evidence="4" type="ORF">GCM10007884_27720</name>
    <name evidence="5" type="ORF">GGR33_003358</name>
</gene>
<dbReference type="EMBL" id="JACIDN010000006">
    <property type="protein sequence ID" value="MBB3903844.1"/>
    <property type="molecule type" value="Genomic_DNA"/>
</dbReference>
<dbReference type="InterPro" id="IPR000352">
    <property type="entry name" value="Pep_chain_release_fac_I"/>
</dbReference>
<dbReference type="GO" id="GO:0004045">
    <property type="term" value="F:peptidyl-tRNA hydrolase activity"/>
    <property type="evidence" value="ECO:0007669"/>
    <property type="project" value="TreeGrafter"/>
</dbReference>
<evidence type="ECO:0000256" key="2">
    <source>
        <dbReference type="SAM" id="MobiDB-lite"/>
    </source>
</evidence>
<proteinExistence type="inferred from homology"/>
<dbReference type="Pfam" id="PF00472">
    <property type="entry name" value="RF-1"/>
    <property type="match status" value="1"/>
</dbReference>
<dbReference type="GO" id="GO:0043022">
    <property type="term" value="F:ribosome binding"/>
    <property type="evidence" value="ECO:0007669"/>
    <property type="project" value="TreeGrafter"/>
</dbReference>
<dbReference type="Proteomes" id="UP001156881">
    <property type="component" value="Unassembled WGS sequence"/>
</dbReference>
<feature type="domain" description="Prokaryotic-type class I peptide chain release factors" evidence="3">
    <location>
        <begin position="22"/>
        <end position="38"/>
    </location>
</feature>
<comment type="caution">
    <text evidence="5">The sequence shown here is derived from an EMBL/GenBank/DDBJ whole genome shotgun (WGS) entry which is preliminary data.</text>
</comment>
<dbReference type="PROSITE" id="PS00745">
    <property type="entry name" value="RF_PROK_I"/>
    <property type="match status" value="1"/>
</dbReference>
<evidence type="ECO:0000256" key="1">
    <source>
        <dbReference type="ARBA" id="ARBA00010835"/>
    </source>
</evidence>
<keyword evidence="4" id="KW-0378">Hydrolase</keyword>
<keyword evidence="7" id="KW-1185">Reference proteome</keyword>
<dbReference type="GO" id="GO:0072344">
    <property type="term" value="P:rescue of stalled ribosome"/>
    <property type="evidence" value="ECO:0007669"/>
    <property type="project" value="TreeGrafter"/>
</dbReference>
<dbReference type="AlphaFoldDB" id="A0A7W6F7Y4"/>
<reference evidence="4" key="4">
    <citation type="submission" date="2023-01" db="EMBL/GenBank/DDBJ databases">
        <title>Draft genome sequence of Methylobacterium brachythecii strain NBRC 107710.</title>
        <authorList>
            <person name="Sun Q."/>
            <person name="Mori K."/>
        </authorList>
    </citation>
    <scope>NUCLEOTIDE SEQUENCE</scope>
    <source>
        <strain evidence="4">NBRC 107710</strain>
    </source>
</reference>
<evidence type="ECO:0000313" key="6">
    <source>
        <dbReference type="Proteomes" id="UP000517759"/>
    </source>
</evidence>
<reference evidence="7" key="2">
    <citation type="journal article" date="2019" name="Int. J. Syst. Evol. Microbiol.">
        <title>The Global Catalogue of Microorganisms (GCM) 10K type strain sequencing project: providing services to taxonomists for standard genome sequencing and annotation.</title>
        <authorList>
            <consortium name="The Broad Institute Genomics Platform"/>
            <consortium name="The Broad Institute Genome Sequencing Center for Infectious Disease"/>
            <person name="Wu L."/>
            <person name="Ma J."/>
        </authorList>
    </citation>
    <scope>NUCLEOTIDE SEQUENCE [LARGE SCALE GENOMIC DNA]</scope>
    <source>
        <strain evidence="7">NBRC 107710</strain>
    </source>
</reference>
<dbReference type="InterPro" id="IPR045853">
    <property type="entry name" value="Pep_chain_release_fac_I_sf"/>
</dbReference>
<name>A0A7W6F7Y4_9HYPH</name>
<reference evidence="5 6" key="3">
    <citation type="submission" date="2020-08" db="EMBL/GenBank/DDBJ databases">
        <title>Genomic Encyclopedia of Type Strains, Phase IV (KMG-IV): sequencing the most valuable type-strain genomes for metagenomic binning, comparative biology and taxonomic classification.</title>
        <authorList>
            <person name="Goeker M."/>
        </authorList>
    </citation>
    <scope>NUCLEOTIDE SEQUENCE [LARGE SCALE GENOMIC DNA]</scope>
    <source>
        <strain evidence="5 6">DSM 24105</strain>
    </source>
</reference>
<dbReference type="PANTHER" id="PTHR47814">
    <property type="entry name" value="PEPTIDYL-TRNA HYDROLASE ARFB"/>
    <property type="match status" value="1"/>
</dbReference>
<dbReference type="SUPFAM" id="SSF75620">
    <property type="entry name" value="Release factor"/>
    <property type="match status" value="1"/>
</dbReference>
<sequence>MALQCTPQIAIDEAELEENFVRASGPGGQNVNKVASAVQLRFDVRRSPSLPNAVAVRLMKLAGRRLTDDGVLVIDARQHRTQERNRADARDRLAALVAEAAVPPKPRRATRPTLASKTRRLETKSRRGAVKRMRGDTGGD</sequence>
<accession>A0A7W6F7Y4</accession>
<dbReference type="PANTHER" id="PTHR47814:SF1">
    <property type="entry name" value="PEPTIDYL-TRNA HYDROLASE ARFB"/>
    <property type="match status" value="1"/>
</dbReference>
<evidence type="ECO:0000313" key="5">
    <source>
        <dbReference type="EMBL" id="MBB3903844.1"/>
    </source>
</evidence>
<evidence type="ECO:0000259" key="3">
    <source>
        <dbReference type="PROSITE" id="PS00745"/>
    </source>
</evidence>
<evidence type="ECO:0000313" key="4">
    <source>
        <dbReference type="EMBL" id="GLS44783.1"/>
    </source>
</evidence>
<dbReference type="Gene3D" id="3.30.160.20">
    <property type="match status" value="1"/>
</dbReference>
<dbReference type="FunFam" id="3.30.160.20:FF:000046">
    <property type="entry name" value="Peptidyl-tRNA hydrolase ICT1"/>
    <property type="match status" value="1"/>
</dbReference>
<dbReference type="EMBL" id="BSPG01000015">
    <property type="protein sequence ID" value="GLS44783.1"/>
    <property type="molecule type" value="Genomic_DNA"/>
</dbReference>
<organism evidence="5 6">
    <name type="scientific">Methylobacterium brachythecii</name>
    <dbReference type="NCBI Taxonomy" id="1176177"/>
    <lineage>
        <taxon>Bacteria</taxon>
        <taxon>Pseudomonadati</taxon>
        <taxon>Pseudomonadota</taxon>
        <taxon>Alphaproteobacteria</taxon>
        <taxon>Hyphomicrobiales</taxon>
        <taxon>Methylobacteriaceae</taxon>
        <taxon>Methylobacterium</taxon>
    </lineage>
</organism>
<comment type="similarity">
    <text evidence="1">Belongs to the prokaryotic/mitochondrial release factor family.</text>
</comment>
<feature type="region of interest" description="Disordered" evidence="2">
    <location>
        <begin position="103"/>
        <end position="140"/>
    </location>
</feature>
<protein>
    <submittedName>
        <fullName evidence="4">Aminoacyl-tRNA hydrolase</fullName>
    </submittedName>
    <submittedName>
        <fullName evidence="5">Ribosome-associated protein</fullName>
    </submittedName>
</protein>
<reference evidence="4" key="1">
    <citation type="journal article" date="2014" name="Int. J. Syst. Evol. Microbiol.">
        <title>Complete genome of a new Firmicutes species belonging to the dominant human colonic microbiota ('Ruminococcus bicirculans') reveals two chromosomes and a selective capacity to utilize plant glucans.</title>
        <authorList>
            <consortium name="NISC Comparative Sequencing Program"/>
            <person name="Wegmann U."/>
            <person name="Louis P."/>
            <person name="Goesmann A."/>
            <person name="Henrissat B."/>
            <person name="Duncan S.H."/>
            <person name="Flint H.J."/>
        </authorList>
    </citation>
    <scope>NUCLEOTIDE SEQUENCE</scope>
    <source>
        <strain evidence="4">NBRC 107710</strain>
    </source>
</reference>
<dbReference type="RefSeq" id="WP_183507168.1">
    <property type="nucleotide sequence ID" value="NZ_BSPG01000015.1"/>
</dbReference>